<dbReference type="RefSeq" id="XP_004182754.1">
    <property type="nucleotide sequence ID" value="XM_004182706.1"/>
</dbReference>
<feature type="region of interest" description="Disordered" evidence="1">
    <location>
        <begin position="1"/>
        <end position="149"/>
    </location>
</feature>
<keyword evidence="2" id="KW-0472">Membrane</keyword>
<dbReference type="InterPro" id="IPR051143">
    <property type="entry name" value="TrkH_K-transport"/>
</dbReference>
<feature type="non-terminal residue" evidence="3">
    <location>
        <position position="1"/>
    </location>
</feature>
<dbReference type="PANTHER" id="PTHR31064">
    <property type="entry name" value="POTASSIUM TRANSPORT PROTEIN DDB_G0292412-RELATED"/>
    <property type="match status" value="1"/>
</dbReference>
<proteinExistence type="predicted"/>
<feature type="compositionally biased region" description="Basic and acidic residues" evidence="1">
    <location>
        <begin position="110"/>
        <end position="149"/>
    </location>
</feature>
<dbReference type="GO" id="GO:0140107">
    <property type="term" value="F:high-affinity potassium ion transmembrane transporter activity"/>
    <property type="evidence" value="ECO:0007669"/>
    <property type="project" value="TreeGrafter"/>
</dbReference>
<dbReference type="KEGG" id="eiv:EIN_374230"/>
<dbReference type="EMBL" id="KB207268">
    <property type="protein sequence ID" value="ELP83408.1"/>
    <property type="molecule type" value="Genomic_DNA"/>
</dbReference>
<dbReference type="PANTHER" id="PTHR31064:SF30">
    <property type="entry name" value="HIGH-AFFINITY POTASSIUM TRANSPORT PROTEIN-RELATED"/>
    <property type="match status" value="1"/>
</dbReference>
<feature type="non-terminal residue" evidence="3">
    <location>
        <position position="273"/>
    </location>
</feature>
<reference evidence="3 4" key="1">
    <citation type="submission" date="2012-10" db="EMBL/GenBank/DDBJ databases">
        <authorList>
            <person name="Zafar N."/>
            <person name="Inman J."/>
            <person name="Hall N."/>
            <person name="Lorenzi H."/>
            <person name="Caler E."/>
        </authorList>
    </citation>
    <scope>NUCLEOTIDE SEQUENCE [LARGE SCALE GENOMIC DNA]</scope>
    <source>
        <strain evidence="3 4">IP1</strain>
    </source>
</reference>
<feature type="transmembrane region" description="Helical" evidence="2">
    <location>
        <begin position="202"/>
        <end position="221"/>
    </location>
</feature>
<accession>A0A0A1TVV1</accession>
<name>A0A0A1TVV1_ENTIV</name>
<keyword evidence="2" id="KW-0812">Transmembrane</keyword>
<dbReference type="AlphaFoldDB" id="A0A0A1TVV1"/>
<keyword evidence="2" id="KW-1133">Transmembrane helix</keyword>
<dbReference type="GO" id="GO:0030007">
    <property type="term" value="P:intracellular potassium ion homeostasis"/>
    <property type="evidence" value="ECO:0007669"/>
    <property type="project" value="TreeGrafter"/>
</dbReference>
<dbReference type="GO" id="GO:0005886">
    <property type="term" value="C:plasma membrane"/>
    <property type="evidence" value="ECO:0007669"/>
    <property type="project" value="TreeGrafter"/>
</dbReference>
<sequence length="273" mass="30678">MADDHVPPLFNLSVSEKSSSQQNEESPLHKTHTQNETISPTTTSSQRPSQLESQTSSQVRSTHSKNGQKSKKDTDDDSQEYVTCSDSQSQTQNEDSESSAPEPTVQKRIRPVDSVKVEKERQKESRREKEMSDCSDKYYDKNEDQPSDDSKDAYGISTIFRKLLLSIYPNFVNYYIIHFSIFTAVCFLFALFCVLFDSKVSYIDALFTCVSAITGSGLTVFDLGKSHPGVQAISYILTFFGSIVLDSAYYIIVKLVRIATSRKKKPNITGIPQ</sequence>
<dbReference type="GeneID" id="14882433"/>
<feature type="compositionally biased region" description="Low complexity" evidence="1">
    <location>
        <begin position="37"/>
        <end position="50"/>
    </location>
</feature>
<evidence type="ECO:0000256" key="2">
    <source>
        <dbReference type="SAM" id="Phobius"/>
    </source>
</evidence>
<feature type="transmembrane region" description="Helical" evidence="2">
    <location>
        <begin position="174"/>
        <end position="195"/>
    </location>
</feature>
<dbReference type="OrthoDB" id="9999863at2759"/>
<evidence type="ECO:0000256" key="1">
    <source>
        <dbReference type="SAM" id="MobiDB-lite"/>
    </source>
</evidence>
<dbReference type="Proteomes" id="UP000014680">
    <property type="component" value="Unassembled WGS sequence"/>
</dbReference>
<evidence type="ECO:0000313" key="3">
    <source>
        <dbReference type="EMBL" id="ELP83408.1"/>
    </source>
</evidence>
<dbReference type="GO" id="GO:1990573">
    <property type="term" value="P:potassium ion import across plasma membrane"/>
    <property type="evidence" value="ECO:0007669"/>
    <property type="project" value="TreeGrafter"/>
</dbReference>
<gene>
    <name evidence="3" type="ORF">EIN_374230</name>
</gene>
<protein>
    <submittedName>
        <fullName evidence="3">Sodium transporter, putative</fullName>
    </submittedName>
</protein>
<feature type="compositionally biased region" description="Polar residues" evidence="1">
    <location>
        <begin position="80"/>
        <end position="101"/>
    </location>
</feature>
<dbReference type="VEuPathDB" id="AmoebaDB:EIN_374230"/>
<feature type="compositionally biased region" description="Polar residues" evidence="1">
    <location>
        <begin position="51"/>
        <end position="61"/>
    </location>
</feature>
<organism evidence="3 4">
    <name type="scientific">Entamoeba invadens IP1</name>
    <dbReference type="NCBI Taxonomy" id="370355"/>
    <lineage>
        <taxon>Eukaryota</taxon>
        <taxon>Amoebozoa</taxon>
        <taxon>Evosea</taxon>
        <taxon>Archamoebae</taxon>
        <taxon>Mastigamoebida</taxon>
        <taxon>Entamoebidae</taxon>
        <taxon>Entamoeba</taxon>
    </lineage>
</organism>
<feature type="compositionally biased region" description="Low complexity" evidence="1">
    <location>
        <begin position="13"/>
        <end position="25"/>
    </location>
</feature>
<keyword evidence="4" id="KW-1185">Reference proteome</keyword>
<feature type="transmembrane region" description="Helical" evidence="2">
    <location>
        <begin position="233"/>
        <end position="256"/>
    </location>
</feature>
<evidence type="ECO:0000313" key="4">
    <source>
        <dbReference type="Proteomes" id="UP000014680"/>
    </source>
</evidence>